<dbReference type="Proteomes" id="UP000321393">
    <property type="component" value="Unassembled WGS sequence"/>
</dbReference>
<dbReference type="SUPFAM" id="SSF56672">
    <property type="entry name" value="DNA/RNA polymerases"/>
    <property type="match status" value="1"/>
</dbReference>
<evidence type="ECO:0000313" key="2">
    <source>
        <dbReference type="EMBL" id="KAA0063776.1"/>
    </source>
</evidence>
<dbReference type="InterPro" id="IPR053134">
    <property type="entry name" value="RNA-dir_DNA_polymerase"/>
</dbReference>
<evidence type="ECO:0000313" key="3">
    <source>
        <dbReference type="EMBL" id="TYK05529.1"/>
    </source>
</evidence>
<dbReference type="Proteomes" id="UP000321947">
    <property type="component" value="Unassembled WGS sequence"/>
</dbReference>
<dbReference type="Pfam" id="PF17919">
    <property type="entry name" value="RT_RNaseH_2"/>
    <property type="match status" value="1"/>
</dbReference>
<feature type="domain" description="RNase H type-1" evidence="1">
    <location>
        <begin position="305"/>
        <end position="382"/>
    </location>
</feature>
<proteinExistence type="predicted"/>
<dbReference type="OrthoDB" id="1928766at2759"/>
<dbReference type="Gene3D" id="3.10.10.10">
    <property type="entry name" value="HIV Type 1 Reverse Transcriptase, subunit A, domain 1"/>
    <property type="match status" value="1"/>
</dbReference>
<dbReference type="InterPro" id="IPR041577">
    <property type="entry name" value="RT_RNaseH_2"/>
</dbReference>
<sequence>MSTSTADDHDICEEDVEAAPLSLEDREIPGLNPKVVVHRLTIKPEHRPVKQAQRRFQPELISQIEEEVNKLIEARFIREIKYPTWIANIVLVRKKNNKLRVCVDFRDLNNACPKDDFSLPIMKIMIDATVGHEALSFMDGSSRYSQIRMALEDEEKTTFRTPKVKSKKKCDHQKYPKLVLDRLRKYQLRMNPLKCAFSVTSGKFLGFIVRYRGIKVDHSKIDVIQKYQRLMRKDAVFDWDQSCQNTFDSIKKYLLNPPALSAPAAGKPLILYIATQETSLGALLSQENDKGKECALYYLILFVESMESWNMFFDGATQRSGASVGIVFISPEKHMLSYSFTLSELCSNNVAEYQALIIGLQMASEFGIKYIEIFSDSKLIIN</sequence>
<gene>
    <name evidence="3" type="ORF">E5676_scaffold178G00350</name>
    <name evidence="2" type="ORF">E6C27_scaffold1290G00710</name>
</gene>
<evidence type="ECO:0000313" key="5">
    <source>
        <dbReference type="Proteomes" id="UP000321947"/>
    </source>
</evidence>
<comment type="caution">
    <text evidence="3">The sequence shown here is derived from an EMBL/GenBank/DDBJ whole genome shotgun (WGS) entry which is preliminary data.</text>
</comment>
<dbReference type="InterPro" id="IPR002156">
    <property type="entry name" value="RNaseH_domain"/>
</dbReference>
<dbReference type="CDD" id="cd01647">
    <property type="entry name" value="RT_LTR"/>
    <property type="match status" value="1"/>
</dbReference>
<dbReference type="EMBL" id="SSTE01002324">
    <property type="protein sequence ID" value="KAA0063776.1"/>
    <property type="molecule type" value="Genomic_DNA"/>
</dbReference>
<evidence type="ECO:0000313" key="4">
    <source>
        <dbReference type="Proteomes" id="UP000321393"/>
    </source>
</evidence>
<evidence type="ECO:0000259" key="1">
    <source>
        <dbReference type="PROSITE" id="PS50879"/>
    </source>
</evidence>
<dbReference type="InterPro" id="IPR043128">
    <property type="entry name" value="Rev_trsase/Diguanyl_cyclase"/>
</dbReference>
<dbReference type="PANTHER" id="PTHR24559">
    <property type="entry name" value="TRANSPOSON TY3-I GAG-POL POLYPROTEIN"/>
    <property type="match status" value="1"/>
</dbReference>
<dbReference type="Gene3D" id="3.30.420.10">
    <property type="entry name" value="Ribonuclease H-like superfamily/Ribonuclease H"/>
    <property type="match status" value="1"/>
</dbReference>
<accession>A0A5D3C559</accession>
<protein>
    <recommendedName>
        <fullName evidence="1">RNase H type-1 domain-containing protein</fullName>
    </recommendedName>
</protein>
<dbReference type="InterPro" id="IPR043502">
    <property type="entry name" value="DNA/RNA_pol_sf"/>
</dbReference>
<dbReference type="InterPro" id="IPR036397">
    <property type="entry name" value="RNaseH_sf"/>
</dbReference>
<organism evidence="3 5">
    <name type="scientific">Cucumis melo var. makuwa</name>
    <name type="common">Oriental melon</name>
    <dbReference type="NCBI Taxonomy" id="1194695"/>
    <lineage>
        <taxon>Eukaryota</taxon>
        <taxon>Viridiplantae</taxon>
        <taxon>Streptophyta</taxon>
        <taxon>Embryophyta</taxon>
        <taxon>Tracheophyta</taxon>
        <taxon>Spermatophyta</taxon>
        <taxon>Magnoliopsida</taxon>
        <taxon>eudicotyledons</taxon>
        <taxon>Gunneridae</taxon>
        <taxon>Pentapetalae</taxon>
        <taxon>rosids</taxon>
        <taxon>fabids</taxon>
        <taxon>Cucurbitales</taxon>
        <taxon>Cucurbitaceae</taxon>
        <taxon>Benincaseae</taxon>
        <taxon>Cucumis</taxon>
    </lineage>
</organism>
<dbReference type="Gene3D" id="3.30.70.270">
    <property type="match status" value="3"/>
</dbReference>
<name>A0A5D3C559_CUCMM</name>
<dbReference type="PROSITE" id="PS50879">
    <property type="entry name" value="RNASE_H_1"/>
    <property type="match status" value="1"/>
</dbReference>
<dbReference type="GO" id="GO:0003676">
    <property type="term" value="F:nucleic acid binding"/>
    <property type="evidence" value="ECO:0007669"/>
    <property type="project" value="InterPro"/>
</dbReference>
<dbReference type="Pfam" id="PF13456">
    <property type="entry name" value="RVT_3"/>
    <property type="match status" value="1"/>
</dbReference>
<dbReference type="PANTHER" id="PTHR24559:SF439">
    <property type="entry name" value="RETROTRANSPOSON, UNCLASSIFIED-LIKE PROTEIN"/>
    <property type="match status" value="1"/>
</dbReference>
<dbReference type="EMBL" id="SSTD01013863">
    <property type="protein sequence ID" value="TYK05529.1"/>
    <property type="molecule type" value="Genomic_DNA"/>
</dbReference>
<reference evidence="4 5" key="1">
    <citation type="submission" date="2019-08" db="EMBL/GenBank/DDBJ databases">
        <title>Draft genome sequences of two oriental melons (Cucumis melo L. var makuwa).</title>
        <authorList>
            <person name="Kwon S.-Y."/>
        </authorList>
    </citation>
    <scope>NUCLEOTIDE SEQUENCE [LARGE SCALE GENOMIC DNA]</scope>
    <source>
        <strain evidence="5">cv. Chang Bougi</strain>
        <strain evidence="4">cv. SW 3</strain>
        <tissue evidence="3">Leaf</tissue>
    </source>
</reference>
<dbReference type="GO" id="GO:0004523">
    <property type="term" value="F:RNA-DNA hybrid ribonuclease activity"/>
    <property type="evidence" value="ECO:0007669"/>
    <property type="project" value="InterPro"/>
</dbReference>
<dbReference type="AlphaFoldDB" id="A0A5D3C559"/>